<accession>A0AB39R8F0</accession>
<organism evidence="1">
    <name type="scientific">Streptomyces sp. R41</name>
    <dbReference type="NCBI Taxonomy" id="3238632"/>
    <lineage>
        <taxon>Bacteria</taxon>
        <taxon>Bacillati</taxon>
        <taxon>Actinomycetota</taxon>
        <taxon>Actinomycetes</taxon>
        <taxon>Kitasatosporales</taxon>
        <taxon>Streptomycetaceae</taxon>
        <taxon>Streptomyces</taxon>
    </lineage>
</organism>
<reference evidence="1" key="1">
    <citation type="submission" date="2024-07" db="EMBL/GenBank/DDBJ databases">
        <authorList>
            <person name="Yu S.T."/>
        </authorList>
    </citation>
    <scope>NUCLEOTIDE SEQUENCE</scope>
    <source>
        <strain evidence="1">R41</strain>
    </source>
</reference>
<gene>
    <name evidence="1" type="ORF">AB5J53_05105</name>
</gene>
<name>A0AB39R8F0_9ACTN</name>
<protein>
    <recommendedName>
        <fullName evidence="2">Transposase</fullName>
    </recommendedName>
</protein>
<dbReference type="EMBL" id="CP163443">
    <property type="protein sequence ID" value="XDQ51089.1"/>
    <property type="molecule type" value="Genomic_DNA"/>
</dbReference>
<evidence type="ECO:0000313" key="1">
    <source>
        <dbReference type="EMBL" id="XDQ51089.1"/>
    </source>
</evidence>
<dbReference type="AlphaFoldDB" id="A0AB39R8F0"/>
<proteinExistence type="predicted"/>
<evidence type="ECO:0008006" key="2">
    <source>
        <dbReference type="Google" id="ProtNLM"/>
    </source>
</evidence>
<sequence length="41" mass="4816">MQHRIKNSTYIDSPLRSGHTKRQMYGRAGFKLLRKRVLLAS</sequence>
<dbReference type="RefSeq" id="WP_358950878.1">
    <property type="nucleotide sequence ID" value="NZ_CP163443.1"/>
</dbReference>